<dbReference type="Pfam" id="PF14488">
    <property type="entry name" value="DUF4434"/>
    <property type="match status" value="1"/>
</dbReference>
<name>A0ABS2I9R9_9GAMM</name>
<feature type="chain" id="PRO_5045637940" evidence="1">
    <location>
        <begin position="20"/>
        <end position="279"/>
    </location>
</feature>
<dbReference type="EMBL" id="JAFEUP010000001">
    <property type="protein sequence ID" value="MBM7059881.1"/>
    <property type="molecule type" value="Genomic_DNA"/>
</dbReference>
<organism evidence="3 4">
    <name type="scientific">Zestomonas insulae</name>
    <dbReference type="NCBI Taxonomy" id="2809017"/>
    <lineage>
        <taxon>Bacteria</taxon>
        <taxon>Pseudomonadati</taxon>
        <taxon>Pseudomonadota</taxon>
        <taxon>Gammaproteobacteria</taxon>
        <taxon>Pseudomonadales</taxon>
        <taxon>Pseudomonadaceae</taxon>
        <taxon>Zestomonas</taxon>
    </lineage>
</organism>
<dbReference type="NCBIfam" id="NF007404">
    <property type="entry name" value="PRK09936.1"/>
    <property type="match status" value="1"/>
</dbReference>
<evidence type="ECO:0000313" key="3">
    <source>
        <dbReference type="EMBL" id="MBM7059881.1"/>
    </source>
</evidence>
<dbReference type="InterPro" id="IPR027849">
    <property type="entry name" value="DUF4434"/>
</dbReference>
<dbReference type="Gene3D" id="3.20.20.80">
    <property type="entry name" value="Glycosidases"/>
    <property type="match status" value="1"/>
</dbReference>
<dbReference type="RefSeq" id="WP_204914928.1">
    <property type="nucleotide sequence ID" value="NZ_JAFEUP010000001.1"/>
</dbReference>
<keyword evidence="1" id="KW-0732">Signal</keyword>
<accession>A0ABS2I9R9</accession>
<gene>
    <name evidence="3" type="ORF">JQX08_04115</name>
</gene>
<keyword evidence="4" id="KW-1185">Reference proteome</keyword>
<evidence type="ECO:0000256" key="1">
    <source>
        <dbReference type="SAM" id="SignalP"/>
    </source>
</evidence>
<proteinExistence type="predicted"/>
<feature type="domain" description="DUF4434" evidence="2">
    <location>
        <begin position="24"/>
        <end position="224"/>
    </location>
</feature>
<comment type="caution">
    <text evidence="3">The sequence shown here is derived from an EMBL/GenBank/DDBJ whole genome shotgun (WGS) entry which is preliminary data.</text>
</comment>
<evidence type="ECO:0000313" key="4">
    <source>
        <dbReference type="Proteomes" id="UP000717995"/>
    </source>
</evidence>
<dbReference type="Proteomes" id="UP000717995">
    <property type="component" value="Unassembled WGS sequence"/>
</dbReference>
<protein>
    <submittedName>
        <fullName evidence="3">DUF4434 family protein</fullName>
    </submittedName>
</protein>
<sequence length="279" mass="30872">MRALLLVLCLLLGATAATAEERLFFQPQNADAVVSPAQWRSLWQASARHGVRTLIVQWTAYGDSTFGGAEGWLAQALREAQAQGLRLVVGLYFDAAYSQRLNELDGPGLATYWEYQLGRSLAQQRLLRQDWRLTVDGWYLPMELDDLHFQAPERRETLQRQLKGFAARLDAPLHLSAFSAARLSPKAHGDWLGALAGLGVQVWWQDGAGTGSLAPLVRQAYEQALPCSVGVVREAFRQTSSADQLFTAEAAEPLSLRAGCHAVAVFALRYRPWGAVLRR</sequence>
<reference evidence="3 4" key="1">
    <citation type="submission" date="2021-02" db="EMBL/GenBank/DDBJ databases">
        <authorList>
            <person name="Lee D.-H."/>
        </authorList>
    </citation>
    <scope>NUCLEOTIDE SEQUENCE [LARGE SCALE GENOMIC DNA]</scope>
    <source>
        <strain evidence="3 4">UL073</strain>
    </source>
</reference>
<feature type="signal peptide" evidence="1">
    <location>
        <begin position="1"/>
        <end position="19"/>
    </location>
</feature>
<evidence type="ECO:0000259" key="2">
    <source>
        <dbReference type="Pfam" id="PF14488"/>
    </source>
</evidence>